<keyword evidence="3" id="KW-0813">Transport</keyword>
<comment type="subcellular location">
    <subcellularLocation>
        <location evidence="1">Cell membrane</location>
        <topology evidence="1">Multi-pass membrane protein</topology>
    </subcellularLocation>
</comment>
<dbReference type="GO" id="GO:0005886">
    <property type="term" value="C:plasma membrane"/>
    <property type="evidence" value="ECO:0007669"/>
    <property type="project" value="UniProtKB-SubCell"/>
</dbReference>
<evidence type="ECO:0000256" key="5">
    <source>
        <dbReference type="ARBA" id="ARBA00022692"/>
    </source>
</evidence>
<organism evidence="9 10">
    <name type="scientific">Sedimenticola selenatireducens</name>
    <dbReference type="NCBI Taxonomy" id="191960"/>
    <lineage>
        <taxon>Bacteria</taxon>
        <taxon>Pseudomonadati</taxon>
        <taxon>Pseudomonadota</taxon>
        <taxon>Gammaproteobacteria</taxon>
        <taxon>Chromatiales</taxon>
        <taxon>Sedimenticolaceae</taxon>
        <taxon>Sedimenticola</taxon>
    </lineage>
</organism>
<dbReference type="GO" id="GO:0055085">
    <property type="term" value="P:transmembrane transport"/>
    <property type="evidence" value="ECO:0007669"/>
    <property type="project" value="InterPro"/>
</dbReference>
<dbReference type="Gene3D" id="1.20.1530.20">
    <property type="match status" value="1"/>
</dbReference>
<feature type="transmembrane region" description="Helical" evidence="8">
    <location>
        <begin position="170"/>
        <end position="191"/>
    </location>
</feature>
<evidence type="ECO:0000256" key="2">
    <source>
        <dbReference type="ARBA" id="ARBA00010145"/>
    </source>
</evidence>
<accession>A0A2N6CZ93</accession>
<evidence type="ECO:0000256" key="8">
    <source>
        <dbReference type="SAM" id="Phobius"/>
    </source>
</evidence>
<dbReference type="RefSeq" id="WP_273438257.1">
    <property type="nucleotide sequence ID" value="NZ_PKUN01000004.1"/>
</dbReference>
<feature type="transmembrane region" description="Helical" evidence="8">
    <location>
        <begin position="63"/>
        <end position="83"/>
    </location>
</feature>
<dbReference type="EMBL" id="PKUN01000004">
    <property type="protein sequence ID" value="PLX62681.1"/>
    <property type="molecule type" value="Genomic_DNA"/>
</dbReference>
<feature type="transmembrane region" description="Helical" evidence="8">
    <location>
        <begin position="286"/>
        <end position="306"/>
    </location>
</feature>
<keyword evidence="7 8" id="KW-0472">Membrane</keyword>
<comment type="similarity">
    <text evidence="2">Belongs to the auxin efflux carrier (TC 2.A.69) family.</text>
</comment>
<dbReference type="PANTHER" id="PTHR36838:SF4">
    <property type="entry name" value="AUXIN EFFLUX CARRIER FAMILY PROTEIN"/>
    <property type="match status" value="1"/>
</dbReference>
<name>A0A2N6CZ93_9GAMM</name>
<feature type="transmembrane region" description="Helical" evidence="8">
    <location>
        <begin position="127"/>
        <end position="149"/>
    </location>
</feature>
<keyword evidence="4" id="KW-1003">Cell membrane</keyword>
<evidence type="ECO:0000256" key="3">
    <source>
        <dbReference type="ARBA" id="ARBA00022448"/>
    </source>
</evidence>
<proteinExistence type="inferred from homology"/>
<reference evidence="9 10" key="1">
    <citation type="submission" date="2017-11" db="EMBL/GenBank/DDBJ databases">
        <title>Genome-resolved metagenomics identifies genetic mobility, metabolic interactions, and unexpected diversity in perchlorate-reducing communities.</title>
        <authorList>
            <person name="Barnum T.P."/>
            <person name="Figueroa I.A."/>
            <person name="Carlstrom C.I."/>
            <person name="Lucas L.N."/>
            <person name="Engelbrektson A.L."/>
            <person name="Coates J.D."/>
        </authorList>
    </citation>
    <scope>NUCLEOTIDE SEQUENCE [LARGE SCALE GENOMIC DNA]</scope>
    <source>
        <strain evidence="9">BM301</strain>
    </source>
</reference>
<feature type="transmembrane region" description="Helical" evidence="8">
    <location>
        <begin position="6"/>
        <end position="26"/>
    </location>
</feature>
<sequence length="308" mass="32947">MIAVFNALIPVIAIILLGMLLRRTPLFTDESWLGFENLCYFVLFPALLIKTLATARIASTELLLFSAMVLFAIFGMSLLLLLFQPLMRRWLGIGGPAFTSLFQGATRWHGFIALSIVGLLYGDEGVAYMAIIMAVIIPPLNVINVSVLARFTDGDSGLGEVLHKLLKNPFIIACVIGAVLNLTGIGLPSQIFSLFDILGGGALGLGLLTVGAGLHFSLVLDHRLLVSFGAAIRLLGMPMLMFLGAWLFGIEGMPRTVAVIADAVPTASTSYILARQMGGDAPLMANLITVQVIVAAVTLPMMIWLAGY</sequence>
<evidence type="ECO:0000256" key="4">
    <source>
        <dbReference type="ARBA" id="ARBA00022475"/>
    </source>
</evidence>
<dbReference type="Proteomes" id="UP000235015">
    <property type="component" value="Unassembled WGS sequence"/>
</dbReference>
<dbReference type="STRING" id="1111735.GCA_000428045_00460"/>
<evidence type="ECO:0000256" key="7">
    <source>
        <dbReference type="ARBA" id="ARBA00023136"/>
    </source>
</evidence>
<dbReference type="AlphaFoldDB" id="A0A2N6CZ93"/>
<evidence type="ECO:0000313" key="10">
    <source>
        <dbReference type="Proteomes" id="UP000235015"/>
    </source>
</evidence>
<evidence type="ECO:0000313" key="9">
    <source>
        <dbReference type="EMBL" id="PLX62681.1"/>
    </source>
</evidence>
<evidence type="ECO:0000256" key="6">
    <source>
        <dbReference type="ARBA" id="ARBA00022989"/>
    </source>
</evidence>
<dbReference type="Pfam" id="PF03547">
    <property type="entry name" value="Mem_trans"/>
    <property type="match status" value="1"/>
</dbReference>
<evidence type="ECO:0000256" key="1">
    <source>
        <dbReference type="ARBA" id="ARBA00004651"/>
    </source>
</evidence>
<feature type="transmembrane region" description="Helical" evidence="8">
    <location>
        <begin position="230"/>
        <end position="250"/>
    </location>
</feature>
<gene>
    <name evidence="9" type="ORF">C0630_05615</name>
</gene>
<feature type="transmembrane region" description="Helical" evidence="8">
    <location>
        <begin position="38"/>
        <end position="57"/>
    </location>
</feature>
<protein>
    <submittedName>
        <fullName evidence="9">AEC family transporter</fullName>
    </submittedName>
</protein>
<keyword evidence="5 8" id="KW-0812">Transmembrane</keyword>
<keyword evidence="6 8" id="KW-1133">Transmembrane helix</keyword>
<dbReference type="PANTHER" id="PTHR36838">
    <property type="entry name" value="AUXIN EFFLUX CARRIER FAMILY PROTEIN"/>
    <property type="match status" value="1"/>
</dbReference>
<dbReference type="InterPro" id="IPR004776">
    <property type="entry name" value="Mem_transp_PIN-like"/>
</dbReference>
<comment type="caution">
    <text evidence="9">The sequence shown here is derived from an EMBL/GenBank/DDBJ whole genome shotgun (WGS) entry which is preliminary data.</text>
</comment>
<dbReference type="InterPro" id="IPR038770">
    <property type="entry name" value="Na+/solute_symporter_sf"/>
</dbReference>
<feature type="transmembrane region" description="Helical" evidence="8">
    <location>
        <begin position="197"/>
        <end position="218"/>
    </location>
</feature>